<keyword evidence="2" id="KW-1185">Reference proteome</keyword>
<gene>
    <name evidence="1" type="ORF">SAMN05421837_102305</name>
</gene>
<evidence type="ECO:0000313" key="2">
    <source>
        <dbReference type="Proteomes" id="UP000198878"/>
    </source>
</evidence>
<sequence length="46" mass="4782">MTRPSKGDLSTLAELFAALMVTASAEGIDQALWMMNPGKLTAATAV</sequence>
<name>A0A1H5QDY5_9PSEU</name>
<proteinExistence type="predicted"/>
<evidence type="ECO:0000313" key="1">
    <source>
        <dbReference type="EMBL" id="SEF23618.1"/>
    </source>
</evidence>
<protein>
    <submittedName>
        <fullName evidence="1">RNA polymerase sigma-70 factor, ECF subfamily</fullName>
    </submittedName>
</protein>
<organism evidence="1 2">
    <name type="scientific">Amycolatopsis pretoriensis</name>
    <dbReference type="NCBI Taxonomy" id="218821"/>
    <lineage>
        <taxon>Bacteria</taxon>
        <taxon>Bacillati</taxon>
        <taxon>Actinomycetota</taxon>
        <taxon>Actinomycetes</taxon>
        <taxon>Pseudonocardiales</taxon>
        <taxon>Pseudonocardiaceae</taxon>
        <taxon>Amycolatopsis</taxon>
    </lineage>
</organism>
<dbReference type="AlphaFoldDB" id="A0A1H5QDY5"/>
<reference evidence="2" key="1">
    <citation type="submission" date="2016-10" db="EMBL/GenBank/DDBJ databases">
        <authorList>
            <person name="Varghese N."/>
            <person name="Submissions S."/>
        </authorList>
    </citation>
    <scope>NUCLEOTIDE SEQUENCE [LARGE SCALE GENOMIC DNA]</scope>
    <source>
        <strain evidence="2">DSM 44654</strain>
    </source>
</reference>
<dbReference type="EMBL" id="FNUJ01000002">
    <property type="protein sequence ID" value="SEF23618.1"/>
    <property type="molecule type" value="Genomic_DNA"/>
</dbReference>
<accession>A0A1H5QDY5</accession>
<dbReference type="Proteomes" id="UP000198878">
    <property type="component" value="Unassembled WGS sequence"/>
</dbReference>